<keyword evidence="8" id="KW-0625">Polysaccharide transport</keyword>
<feature type="signal peptide" evidence="15">
    <location>
        <begin position="1"/>
        <end position="26"/>
    </location>
</feature>
<dbReference type="PANTHER" id="PTHR33619:SF3">
    <property type="entry name" value="POLYSACCHARIDE EXPORT PROTEIN GFCE-RELATED"/>
    <property type="match status" value="1"/>
</dbReference>
<keyword evidence="12" id="KW-0564">Palmitate</keyword>
<dbReference type="EMBL" id="JACNJH010000106">
    <property type="protein sequence ID" value="MBC8360791.1"/>
    <property type="molecule type" value="Genomic_DNA"/>
</dbReference>
<feature type="chain" id="PRO_5035265867" evidence="15">
    <location>
        <begin position="27"/>
        <end position="297"/>
    </location>
</feature>
<dbReference type="InterPro" id="IPR049712">
    <property type="entry name" value="Poly_export"/>
</dbReference>
<evidence type="ECO:0000256" key="7">
    <source>
        <dbReference type="ARBA" id="ARBA00022729"/>
    </source>
</evidence>
<dbReference type="AlphaFoldDB" id="A0A8J6NPW2"/>
<evidence type="ECO:0000256" key="6">
    <source>
        <dbReference type="ARBA" id="ARBA00022692"/>
    </source>
</evidence>
<name>A0A8J6NPW2_9BACT</name>
<evidence type="ECO:0000256" key="5">
    <source>
        <dbReference type="ARBA" id="ARBA00022597"/>
    </source>
</evidence>
<dbReference type="GO" id="GO:0006811">
    <property type="term" value="P:monoatomic ion transport"/>
    <property type="evidence" value="ECO:0007669"/>
    <property type="project" value="UniProtKB-KW"/>
</dbReference>
<dbReference type="InterPro" id="IPR019554">
    <property type="entry name" value="Soluble_ligand-bd"/>
</dbReference>
<dbReference type="GO" id="GO:0009279">
    <property type="term" value="C:cell outer membrane"/>
    <property type="evidence" value="ECO:0007669"/>
    <property type="project" value="UniProtKB-SubCell"/>
</dbReference>
<feature type="domain" description="Soluble ligand binding" evidence="17">
    <location>
        <begin position="214"/>
        <end position="267"/>
    </location>
</feature>
<comment type="caution">
    <text evidence="19">The sequence shown here is derived from an EMBL/GenBank/DDBJ whole genome shotgun (WGS) entry which is preliminary data.</text>
</comment>
<feature type="domain" description="SLBB" evidence="18">
    <location>
        <begin position="110"/>
        <end position="202"/>
    </location>
</feature>
<keyword evidence="6" id="KW-0812">Transmembrane</keyword>
<keyword evidence="4" id="KW-1134">Transmembrane beta strand</keyword>
<keyword evidence="14" id="KW-0449">Lipoprotein</keyword>
<dbReference type="PANTHER" id="PTHR33619">
    <property type="entry name" value="POLYSACCHARIDE EXPORT PROTEIN GFCE-RELATED"/>
    <property type="match status" value="1"/>
</dbReference>
<keyword evidence="13" id="KW-0998">Cell outer membrane</keyword>
<evidence type="ECO:0000256" key="4">
    <source>
        <dbReference type="ARBA" id="ARBA00022452"/>
    </source>
</evidence>
<evidence type="ECO:0000256" key="15">
    <source>
        <dbReference type="SAM" id="SignalP"/>
    </source>
</evidence>
<evidence type="ECO:0000256" key="3">
    <source>
        <dbReference type="ARBA" id="ARBA00022448"/>
    </source>
</evidence>
<keyword evidence="10" id="KW-0626">Porin</keyword>
<keyword evidence="11" id="KW-0472">Membrane</keyword>
<reference evidence="19 20" key="1">
    <citation type="submission" date="2020-08" db="EMBL/GenBank/DDBJ databases">
        <title>Bridging the membrane lipid divide: bacteria of the FCB group superphylum have the potential to synthesize archaeal ether lipids.</title>
        <authorList>
            <person name="Villanueva L."/>
            <person name="Von Meijenfeldt F.A.B."/>
            <person name="Westbye A.B."/>
            <person name="Yadav S."/>
            <person name="Hopmans E.C."/>
            <person name="Dutilh B.E."/>
            <person name="Sinninghe Damste J.S."/>
        </authorList>
    </citation>
    <scope>NUCLEOTIDE SEQUENCE [LARGE SCALE GENOMIC DNA]</scope>
    <source>
        <strain evidence="19">NIOZ-UU30</strain>
    </source>
</reference>
<dbReference type="InterPro" id="IPR054765">
    <property type="entry name" value="SLBB_dom"/>
</dbReference>
<evidence type="ECO:0000313" key="19">
    <source>
        <dbReference type="EMBL" id="MBC8360791.1"/>
    </source>
</evidence>
<evidence type="ECO:0000256" key="10">
    <source>
        <dbReference type="ARBA" id="ARBA00023114"/>
    </source>
</evidence>
<dbReference type="GO" id="GO:0046930">
    <property type="term" value="C:pore complex"/>
    <property type="evidence" value="ECO:0007669"/>
    <property type="project" value="UniProtKB-KW"/>
</dbReference>
<accession>A0A8J6NPW2</accession>
<organism evidence="19 20">
    <name type="scientific">Candidatus Desulfatibia profunda</name>
    <dbReference type="NCBI Taxonomy" id="2841695"/>
    <lineage>
        <taxon>Bacteria</taxon>
        <taxon>Pseudomonadati</taxon>
        <taxon>Thermodesulfobacteriota</taxon>
        <taxon>Desulfobacteria</taxon>
        <taxon>Desulfobacterales</taxon>
        <taxon>Desulfobacterales incertae sedis</taxon>
        <taxon>Candidatus Desulfatibia</taxon>
    </lineage>
</organism>
<feature type="domain" description="Polysaccharide export protein N-terminal" evidence="16">
    <location>
        <begin position="29"/>
        <end position="103"/>
    </location>
</feature>
<proteinExistence type="inferred from homology"/>
<evidence type="ECO:0000313" key="20">
    <source>
        <dbReference type="Proteomes" id="UP000603434"/>
    </source>
</evidence>
<sequence>MKSKPKFYLPLLLYLLLLISPQQSRAQIKAYQIGARDVLTLVIYAGGEKQHEADLTVSSTGMINVPFIGPVKAEGLSTPQLEELILKPLSRDFFVNPEIHLHVKEYHSLQYYISGAVKDPGLYEMTSEATLMALIAKAGGALPERGNIAYILRESTEQMAKGENIQNLLALKEPLKVDLKNLLDKGDMSHNLMLQPGDVVYIPLGKALDLSQSKIYVEGEVKNPGIYEYQPGLTALNACIMAGGFDKFAAPNRARIIRKENGDQTVIKINLNAVKKGEIPDVELQPGDLVQIPETWL</sequence>
<gene>
    <name evidence="19" type="ORF">H8E23_05290</name>
</gene>
<keyword evidence="5" id="KW-0762">Sugar transport</keyword>
<evidence type="ECO:0000256" key="1">
    <source>
        <dbReference type="ARBA" id="ARBA00004571"/>
    </source>
</evidence>
<evidence type="ECO:0000259" key="16">
    <source>
        <dbReference type="Pfam" id="PF02563"/>
    </source>
</evidence>
<comment type="subcellular location">
    <subcellularLocation>
        <location evidence="1">Cell outer membrane</location>
        <topology evidence="1">Multi-pass membrane protein</topology>
    </subcellularLocation>
</comment>
<dbReference type="Proteomes" id="UP000603434">
    <property type="component" value="Unassembled WGS sequence"/>
</dbReference>
<protein>
    <submittedName>
        <fullName evidence="19">SLBB domain-containing protein</fullName>
    </submittedName>
</protein>
<dbReference type="GO" id="GO:0015288">
    <property type="term" value="F:porin activity"/>
    <property type="evidence" value="ECO:0007669"/>
    <property type="project" value="UniProtKB-KW"/>
</dbReference>
<evidence type="ECO:0000259" key="17">
    <source>
        <dbReference type="Pfam" id="PF10531"/>
    </source>
</evidence>
<keyword evidence="3" id="KW-0813">Transport</keyword>
<keyword evidence="9" id="KW-0406">Ion transport</keyword>
<evidence type="ECO:0000256" key="11">
    <source>
        <dbReference type="ARBA" id="ARBA00023136"/>
    </source>
</evidence>
<dbReference type="InterPro" id="IPR003715">
    <property type="entry name" value="Poly_export_N"/>
</dbReference>
<evidence type="ECO:0000256" key="9">
    <source>
        <dbReference type="ARBA" id="ARBA00023065"/>
    </source>
</evidence>
<evidence type="ECO:0000256" key="12">
    <source>
        <dbReference type="ARBA" id="ARBA00023139"/>
    </source>
</evidence>
<dbReference type="Gene3D" id="3.10.560.10">
    <property type="entry name" value="Outer membrane lipoprotein wza domain like"/>
    <property type="match status" value="2"/>
</dbReference>
<dbReference type="Pfam" id="PF10531">
    <property type="entry name" value="SLBB"/>
    <property type="match status" value="1"/>
</dbReference>
<keyword evidence="7 15" id="KW-0732">Signal</keyword>
<evidence type="ECO:0000256" key="13">
    <source>
        <dbReference type="ARBA" id="ARBA00023237"/>
    </source>
</evidence>
<comment type="similarity">
    <text evidence="2">Belongs to the BexD/CtrA/VexA family.</text>
</comment>
<evidence type="ECO:0000259" key="18">
    <source>
        <dbReference type="Pfam" id="PF22461"/>
    </source>
</evidence>
<evidence type="ECO:0000256" key="8">
    <source>
        <dbReference type="ARBA" id="ARBA00023047"/>
    </source>
</evidence>
<evidence type="ECO:0000256" key="14">
    <source>
        <dbReference type="ARBA" id="ARBA00023288"/>
    </source>
</evidence>
<evidence type="ECO:0000256" key="2">
    <source>
        <dbReference type="ARBA" id="ARBA00009450"/>
    </source>
</evidence>
<dbReference type="Pfam" id="PF02563">
    <property type="entry name" value="Poly_export"/>
    <property type="match status" value="1"/>
</dbReference>
<dbReference type="Pfam" id="PF22461">
    <property type="entry name" value="SLBB_2"/>
    <property type="match status" value="1"/>
</dbReference>
<dbReference type="GO" id="GO:0015159">
    <property type="term" value="F:polysaccharide transmembrane transporter activity"/>
    <property type="evidence" value="ECO:0007669"/>
    <property type="project" value="InterPro"/>
</dbReference>